<sequence length="271" mass="32025">MEIGGDRSHEEIIDHLQNWFEDNKKLPNKIDRIVLTRFYYCMYKDVEETKKLLEINYTMRNKNPELFIERDPTDEDTRNTYEFTYMVPLPGLTPKNYRVTFIRFKNTDPKLMHFSQDAKTLLMINDCRFCLPDAVVNNVPVVAEGDVLVMDMDGYKMQHVTGISLKTLRTFLKFLDQAYSVRIKGLHLINCPSYLNKILAVVKPFISKEVYEMMHFHVNGVESLYEHVPREILPEECGGYAGKVEDLCDEFHKTLVQKRDYLMDPKYWKIQ</sequence>
<name>A0A1I8PTI5_STOCA</name>
<evidence type="ECO:0000259" key="1">
    <source>
        <dbReference type="PROSITE" id="PS50191"/>
    </source>
</evidence>
<gene>
    <name evidence="2" type="primary">106091354</name>
</gene>
<dbReference type="PRINTS" id="PR00180">
    <property type="entry name" value="CRETINALDHBP"/>
</dbReference>
<dbReference type="Pfam" id="PF00650">
    <property type="entry name" value="CRAL_TRIO"/>
    <property type="match status" value="1"/>
</dbReference>
<dbReference type="Proteomes" id="UP000095300">
    <property type="component" value="Unassembled WGS sequence"/>
</dbReference>
<dbReference type="VEuPathDB" id="VectorBase:SCAU010945"/>
<keyword evidence="3" id="KW-1185">Reference proteome</keyword>
<dbReference type="SMART" id="SM00516">
    <property type="entry name" value="SEC14"/>
    <property type="match status" value="1"/>
</dbReference>
<reference evidence="2" key="1">
    <citation type="submission" date="2020-05" db="UniProtKB">
        <authorList>
            <consortium name="EnsemblMetazoa"/>
        </authorList>
    </citation>
    <scope>IDENTIFICATION</scope>
    <source>
        <strain evidence="2">USDA</strain>
    </source>
</reference>
<protein>
    <recommendedName>
        <fullName evidence="1">CRAL-TRIO domain-containing protein</fullName>
    </recommendedName>
</protein>
<feature type="domain" description="CRAL-TRIO" evidence="1">
    <location>
        <begin position="148"/>
        <end position="245"/>
    </location>
</feature>
<organism evidence="2 3">
    <name type="scientific">Stomoxys calcitrans</name>
    <name type="common">Stable fly</name>
    <name type="synonym">Conops calcitrans</name>
    <dbReference type="NCBI Taxonomy" id="35570"/>
    <lineage>
        <taxon>Eukaryota</taxon>
        <taxon>Metazoa</taxon>
        <taxon>Ecdysozoa</taxon>
        <taxon>Arthropoda</taxon>
        <taxon>Hexapoda</taxon>
        <taxon>Insecta</taxon>
        <taxon>Pterygota</taxon>
        <taxon>Neoptera</taxon>
        <taxon>Endopterygota</taxon>
        <taxon>Diptera</taxon>
        <taxon>Brachycera</taxon>
        <taxon>Muscomorpha</taxon>
        <taxon>Muscoidea</taxon>
        <taxon>Muscidae</taxon>
        <taxon>Stomoxys</taxon>
    </lineage>
</organism>
<dbReference type="GO" id="GO:1902936">
    <property type="term" value="F:phosphatidylinositol bisphosphate binding"/>
    <property type="evidence" value="ECO:0007669"/>
    <property type="project" value="TreeGrafter"/>
</dbReference>
<dbReference type="PANTHER" id="PTHR10174:SF222">
    <property type="entry name" value="GH10083P-RELATED"/>
    <property type="match status" value="1"/>
</dbReference>
<dbReference type="Gene3D" id="1.20.5.1200">
    <property type="entry name" value="Alpha-tocopherol transfer"/>
    <property type="match status" value="1"/>
</dbReference>
<dbReference type="OrthoDB" id="1434354at2759"/>
<dbReference type="PANTHER" id="PTHR10174">
    <property type="entry name" value="ALPHA-TOCOPHEROL TRANSFER PROTEIN-RELATED"/>
    <property type="match status" value="1"/>
</dbReference>
<dbReference type="KEGG" id="scac:106091354"/>
<dbReference type="SUPFAM" id="SSF52087">
    <property type="entry name" value="CRAL/TRIO domain"/>
    <property type="match status" value="1"/>
</dbReference>
<dbReference type="AlphaFoldDB" id="A0A1I8PTI5"/>
<dbReference type="InterPro" id="IPR036273">
    <property type="entry name" value="CRAL/TRIO_N_dom_sf"/>
</dbReference>
<dbReference type="InterPro" id="IPR001251">
    <property type="entry name" value="CRAL-TRIO_dom"/>
</dbReference>
<dbReference type="EnsemblMetazoa" id="SCAU010945-RA">
    <property type="protein sequence ID" value="SCAU010945-PA"/>
    <property type="gene ID" value="SCAU010945"/>
</dbReference>
<evidence type="ECO:0000313" key="3">
    <source>
        <dbReference type="Proteomes" id="UP000095300"/>
    </source>
</evidence>
<dbReference type="GO" id="GO:0016020">
    <property type="term" value="C:membrane"/>
    <property type="evidence" value="ECO:0007669"/>
    <property type="project" value="TreeGrafter"/>
</dbReference>
<dbReference type="CDD" id="cd00170">
    <property type="entry name" value="SEC14"/>
    <property type="match status" value="1"/>
</dbReference>
<proteinExistence type="predicted"/>
<dbReference type="InterPro" id="IPR036865">
    <property type="entry name" value="CRAL-TRIO_dom_sf"/>
</dbReference>
<evidence type="ECO:0000313" key="2">
    <source>
        <dbReference type="EnsemblMetazoa" id="SCAU010945-PA"/>
    </source>
</evidence>
<dbReference type="SUPFAM" id="SSF46938">
    <property type="entry name" value="CRAL/TRIO N-terminal domain"/>
    <property type="match status" value="1"/>
</dbReference>
<dbReference type="Gene3D" id="3.40.525.10">
    <property type="entry name" value="CRAL-TRIO lipid binding domain"/>
    <property type="match status" value="1"/>
</dbReference>
<dbReference type="PROSITE" id="PS50191">
    <property type="entry name" value="CRAL_TRIO"/>
    <property type="match status" value="1"/>
</dbReference>
<accession>A0A1I8PTI5</accession>